<feature type="binding site" evidence="2">
    <location>
        <position position="119"/>
    </location>
    <ligand>
        <name>Fe cation</name>
        <dbReference type="ChEBI" id="CHEBI:24875"/>
    </ligand>
</feature>
<evidence type="ECO:0000313" key="7">
    <source>
        <dbReference type="Proteomes" id="UP000215158"/>
    </source>
</evidence>
<dbReference type="InterPro" id="IPR041602">
    <property type="entry name" value="Quercetinase_C"/>
</dbReference>
<name>A0A248VMC9_9BURK</name>
<keyword evidence="2" id="KW-0408">Iron</keyword>
<accession>A0A248VMC9</accession>
<feature type="binding site" evidence="2">
    <location>
        <position position="117"/>
    </location>
    <ligand>
        <name>Fe cation</name>
        <dbReference type="ChEBI" id="CHEBI:24875"/>
    </ligand>
</feature>
<dbReference type="PIRSF" id="PIRSF006232">
    <property type="entry name" value="Pirin"/>
    <property type="match status" value="1"/>
</dbReference>
<organism evidence="6 7">
    <name type="scientific">Paraburkholderia aromaticivorans</name>
    <dbReference type="NCBI Taxonomy" id="2026199"/>
    <lineage>
        <taxon>Bacteria</taxon>
        <taxon>Pseudomonadati</taxon>
        <taxon>Pseudomonadota</taxon>
        <taxon>Betaproteobacteria</taxon>
        <taxon>Burkholderiales</taxon>
        <taxon>Burkholderiaceae</taxon>
        <taxon>Paraburkholderia</taxon>
    </lineage>
</organism>
<keyword evidence="7" id="KW-1185">Reference proteome</keyword>
<comment type="cofactor">
    <cofactor evidence="2">
        <name>Fe cation</name>
        <dbReference type="ChEBI" id="CHEBI:24875"/>
    </cofactor>
    <text evidence="2">Binds 1 Fe cation per subunit.</text>
</comment>
<dbReference type="CDD" id="cd02910">
    <property type="entry name" value="cupin_Yhhw_N"/>
    <property type="match status" value="1"/>
</dbReference>
<dbReference type="Pfam" id="PF02678">
    <property type="entry name" value="Pirin"/>
    <property type="match status" value="1"/>
</dbReference>
<dbReference type="CDD" id="cd20311">
    <property type="entry name" value="cupin_Yhhw_C"/>
    <property type="match status" value="1"/>
</dbReference>
<dbReference type="InterPro" id="IPR014710">
    <property type="entry name" value="RmlC-like_jellyroll"/>
</dbReference>
<dbReference type="KEGG" id="parb:CJU94_00005"/>
<evidence type="ECO:0000256" key="2">
    <source>
        <dbReference type="PIRSR" id="PIRSR006232-1"/>
    </source>
</evidence>
<dbReference type="GO" id="GO:0051213">
    <property type="term" value="F:dioxygenase activity"/>
    <property type="evidence" value="ECO:0007669"/>
    <property type="project" value="UniProtKB-KW"/>
</dbReference>
<reference evidence="6 7" key="1">
    <citation type="submission" date="2017-08" db="EMBL/GenBank/DDBJ databases">
        <title>Identification and genetic characteristics of simultaneous BTEX- and naphthalene-degrading Paraburkholderia sp. BN5 isolated from petroleum-contaminated soil.</title>
        <authorList>
            <person name="Lee Y."/>
            <person name="Jeon C.O."/>
        </authorList>
    </citation>
    <scope>NUCLEOTIDE SEQUENCE [LARGE SCALE GENOMIC DNA]</scope>
    <source>
        <strain evidence="6 7">BN5</strain>
    </source>
</reference>
<evidence type="ECO:0000259" key="5">
    <source>
        <dbReference type="Pfam" id="PF17954"/>
    </source>
</evidence>
<dbReference type="PANTHER" id="PTHR43212:SF3">
    <property type="entry name" value="QUERCETIN 2,3-DIOXYGENASE"/>
    <property type="match status" value="1"/>
</dbReference>
<protein>
    <submittedName>
        <fullName evidence="6">Quercetin 2,3-dioxygenase</fullName>
    </submittedName>
</protein>
<feature type="binding site" evidence="2">
    <location>
        <position position="75"/>
    </location>
    <ligand>
        <name>Fe cation</name>
        <dbReference type="ChEBI" id="CHEBI:24875"/>
    </ligand>
</feature>
<dbReference type="EMBL" id="CP022989">
    <property type="protein sequence ID" value="ASW00198.1"/>
    <property type="molecule type" value="Genomic_DNA"/>
</dbReference>
<feature type="binding site" evidence="2">
    <location>
        <position position="73"/>
    </location>
    <ligand>
        <name>Fe cation</name>
        <dbReference type="ChEBI" id="CHEBI:24875"/>
    </ligand>
</feature>
<keyword evidence="6" id="KW-0560">Oxidoreductase</keyword>
<dbReference type="InterPro" id="IPR012093">
    <property type="entry name" value="Pirin"/>
</dbReference>
<keyword evidence="6" id="KW-0223">Dioxygenase</keyword>
<feature type="domain" description="Pirin N-terminal" evidence="4">
    <location>
        <begin position="24"/>
        <end position="135"/>
    </location>
</feature>
<dbReference type="AlphaFoldDB" id="A0A248VMC9"/>
<evidence type="ECO:0000256" key="1">
    <source>
        <dbReference type="ARBA" id="ARBA00008416"/>
    </source>
</evidence>
<evidence type="ECO:0000256" key="3">
    <source>
        <dbReference type="RuleBase" id="RU003457"/>
    </source>
</evidence>
<dbReference type="Pfam" id="PF17954">
    <property type="entry name" value="Pirin_C_2"/>
    <property type="match status" value="1"/>
</dbReference>
<dbReference type="SUPFAM" id="SSF51182">
    <property type="entry name" value="RmlC-like cupins"/>
    <property type="match status" value="1"/>
</dbReference>
<feature type="domain" description="Quercetin 2,3-dioxygenase C-terminal cupin" evidence="5">
    <location>
        <begin position="162"/>
        <end position="247"/>
    </location>
</feature>
<evidence type="ECO:0000259" key="4">
    <source>
        <dbReference type="Pfam" id="PF02678"/>
    </source>
</evidence>
<dbReference type="Proteomes" id="UP000215158">
    <property type="component" value="Chromosome 1"/>
</dbReference>
<dbReference type="GO" id="GO:0046872">
    <property type="term" value="F:metal ion binding"/>
    <property type="evidence" value="ECO:0007669"/>
    <property type="project" value="UniProtKB-KW"/>
</dbReference>
<dbReference type="InterPro" id="IPR011051">
    <property type="entry name" value="RmlC_Cupin_sf"/>
</dbReference>
<proteinExistence type="inferred from homology"/>
<sequence>MPLHSWHRHLLTGSSSMFEIRRSEERGHANHGWLDSYHSFSFADYRDPQHVHFGPLRVINEDRIAGGQGFGTHGHRDMEIVTYVLEGALAHRDSMGNGSTIRPGDVQRMSAGTGVQHSEFNASQDEPAHLLQIWVIPQRAGDQPGYEEKRFDAADKRGRLRVVASPDGRDGSVTIHADASIYAALLDGAEAATFALPKGRLAYVHVARGAVTVNGEALRAGDAAKLSETDTVTLEKGEDAEVLLFDLGPLNG</sequence>
<gene>
    <name evidence="6" type="ORF">CJU94_00005</name>
</gene>
<comment type="similarity">
    <text evidence="1 3">Belongs to the pirin family.</text>
</comment>
<evidence type="ECO:0000313" key="6">
    <source>
        <dbReference type="EMBL" id="ASW00198.1"/>
    </source>
</evidence>
<keyword evidence="2" id="KW-0479">Metal-binding</keyword>
<dbReference type="Gene3D" id="2.60.120.10">
    <property type="entry name" value="Jelly Rolls"/>
    <property type="match status" value="2"/>
</dbReference>
<dbReference type="PANTHER" id="PTHR43212">
    <property type="entry name" value="QUERCETIN 2,3-DIOXYGENASE"/>
    <property type="match status" value="1"/>
</dbReference>
<dbReference type="InterPro" id="IPR003829">
    <property type="entry name" value="Pirin_N_dom"/>
</dbReference>